<evidence type="ECO:0000256" key="1">
    <source>
        <dbReference type="ARBA" id="ARBA00006135"/>
    </source>
</evidence>
<feature type="chain" id="PRO_5015123473" evidence="3">
    <location>
        <begin position="23"/>
        <end position="303"/>
    </location>
</feature>
<dbReference type="InterPro" id="IPR010258">
    <property type="entry name" value="Conjugal_tfr_TrbG/VirB9/CagX"/>
</dbReference>
<accession>A0A2P0QG09</accession>
<protein>
    <submittedName>
        <fullName evidence="4">Outer membrane and periplasm component of type IV secretion of T-DNA complex, has secretin-like domain, VirB9</fullName>
    </submittedName>
</protein>
<dbReference type="Gene3D" id="2.60.40.2500">
    <property type="match status" value="1"/>
</dbReference>
<dbReference type="AlphaFoldDB" id="A0A2P0QG09"/>
<proteinExistence type="inferred from homology"/>
<dbReference type="InterPro" id="IPR033645">
    <property type="entry name" value="VirB9/CagX/TrbG_C"/>
</dbReference>
<evidence type="ECO:0000256" key="3">
    <source>
        <dbReference type="SAM" id="SignalP"/>
    </source>
</evidence>
<reference evidence="4" key="1">
    <citation type="submission" date="2016-03" db="EMBL/GenBank/DDBJ databases">
        <title>The evolution of Pseudomonas syringae pv. actinidiae in New Zealand.</title>
        <authorList>
            <person name="Taiaroa G."/>
            <person name="Poulter R.T.M."/>
            <person name="Lamont I."/>
            <person name="Stockwell P."/>
            <person name="Butler M.I."/>
        </authorList>
    </citation>
    <scope>NUCLEOTIDE SEQUENCE</scope>
    <source>
        <strain evidence="4">RT811</strain>
        <plasmid evidence="4">pPK_RT811</plasmid>
    </source>
</reference>
<keyword evidence="4" id="KW-0614">Plasmid</keyword>
<keyword evidence="2 3" id="KW-0732">Signal</keyword>
<organism evidence="4">
    <name type="scientific">Pseudomonas syringae pv. actinidiae</name>
    <dbReference type="NCBI Taxonomy" id="103796"/>
    <lineage>
        <taxon>Bacteria</taxon>
        <taxon>Pseudomonadati</taxon>
        <taxon>Pseudomonadota</taxon>
        <taxon>Gammaproteobacteria</taxon>
        <taxon>Pseudomonadales</taxon>
        <taxon>Pseudomonadaceae</taxon>
        <taxon>Pseudomonas</taxon>
        <taxon>Pseudomonas syringae</taxon>
    </lineage>
</organism>
<geneLocation type="plasmid" evidence="4">
    <name>pPK_RT811</name>
</geneLocation>
<dbReference type="CDD" id="cd06911">
    <property type="entry name" value="VirB9_CagX_TrbG"/>
    <property type="match status" value="1"/>
</dbReference>
<name>A0A2P0QG09_PSESF</name>
<comment type="similarity">
    <text evidence="1">Belongs to the TrbG/VirB9 family.</text>
</comment>
<dbReference type="Pfam" id="PF03524">
    <property type="entry name" value="CagX"/>
    <property type="match status" value="1"/>
</dbReference>
<dbReference type="RefSeq" id="WP_074321375.1">
    <property type="nucleotide sequence ID" value="NZ_KX009064.1"/>
</dbReference>
<evidence type="ECO:0000313" key="4">
    <source>
        <dbReference type="EMBL" id="ARO45333.1"/>
    </source>
</evidence>
<dbReference type="InterPro" id="IPR038161">
    <property type="entry name" value="VirB9/CagX/TrbG_C_sf"/>
</dbReference>
<evidence type="ECO:0000256" key="2">
    <source>
        <dbReference type="ARBA" id="ARBA00022729"/>
    </source>
</evidence>
<sequence>MNRKLRICLALSAALLSSSAFAVGPLTKSPYDFRIKTAVYNPMDVYELDAVVGLGAHIQVAPDETYVTHVFGEEGGWTFTHKDNNFFFRPMDEKSDTNLTIITNKRTYYILLHYVGGKLVRDAAGRPVLDANGKPKEVFIDTPWSMKQATVGLIFKYPFEDMKAANKKLADRRVQEALNRAGDNIPVNISYQMSDEDEMRGISPMNVWDNFRFTTFKFQPNAELPTIWMVGSDGKETVANVEVKGANHNLIEAVGVAKMWKIRLGDKVIGVVNNGYNPGMGANTTGTSSSEVKRVLKNQGGEE</sequence>
<dbReference type="EMBL" id="KX009064">
    <property type="protein sequence ID" value="ARO45333.1"/>
    <property type="molecule type" value="Genomic_DNA"/>
</dbReference>
<feature type="signal peptide" evidence="3">
    <location>
        <begin position="1"/>
        <end position="22"/>
    </location>
</feature>